<protein>
    <submittedName>
        <fullName evidence="1">Surface protein 26-residue repeat-containing protein</fullName>
    </submittedName>
</protein>
<dbReference type="Pfam" id="PF03382">
    <property type="entry name" value="DUF285"/>
    <property type="match status" value="1"/>
</dbReference>
<dbReference type="EMBL" id="KJ019111">
    <property type="protein sequence ID" value="AIX34466.1"/>
    <property type="molecule type" value="Genomic_DNA"/>
</dbReference>
<accession>A0A0E3HS79</accession>
<organism evidence="1 2">
    <name type="scientific">Synechococcus phage ACG-2014f</name>
    <dbReference type="NCBI Taxonomy" id="1493511"/>
    <lineage>
        <taxon>Viruses</taxon>
        <taxon>Duplodnaviria</taxon>
        <taxon>Heunggongvirae</taxon>
        <taxon>Uroviricota</taxon>
        <taxon>Caudoviricetes</taxon>
        <taxon>Pantevenvirales</taxon>
        <taxon>Kyanoviridae</taxon>
        <taxon>Atlauavirus</taxon>
        <taxon>Atlauavirus tusconc8</taxon>
    </lineage>
</organism>
<sequence length="78" mass="8598">MFHESNTFNQNIGGWDVANVTNMDAMFYYYSGGQFAGQFNQNLSGWCVTNIGSKPNDFDTNSGFAGQTALQPQWGTCP</sequence>
<gene>
    <name evidence="1" type="ORF">Syn7803US57_268</name>
</gene>
<reference evidence="1 2" key="1">
    <citation type="submission" date="2013-12" db="EMBL/GenBank/DDBJ databases">
        <title>Ecological redundancy of diverse viral populations within a natural community.</title>
        <authorList>
            <person name="Gregory A.C."/>
            <person name="LaButti K."/>
            <person name="Copeland A."/>
            <person name="Woyke T."/>
            <person name="Sullivan M.B."/>
        </authorList>
    </citation>
    <scope>NUCLEOTIDE SEQUENCE [LARGE SCALE GENOMIC DNA]</scope>
    <source>
        <strain evidence="1">Syn7803US57</strain>
    </source>
</reference>
<evidence type="ECO:0000313" key="2">
    <source>
        <dbReference type="Proteomes" id="UP000185293"/>
    </source>
</evidence>
<dbReference type="InterPro" id="IPR005046">
    <property type="entry name" value="DUF285"/>
</dbReference>
<name>A0A0E3HS79_9CAUD</name>
<evidence type="ECO:0000313" key="1">
    <source>
        <dbReference type="EMBL" id="AIX34466.1"/>
    </source>
</evidence>
<dbReference type="Proteomes" id="UP000185293">
    <property type="component" value="Segment"/>
</dbReference>
<proteinExistence type="predicted"/>